<evidence type="ECO:0000256" key="5">
    <source>
        <dbReference type="ARBA" id="ARBA00022475"/>
    </source>
</evidence>
<feature type="transmembrane region" description="Helical" evidence="20">
    <location>
        <begin position="747"/>
        <end position="767"/>
    </location>
</feature>
<evidence type="ECO:0000256" key="9">
    <source>
        <dbReference type="ARBA" id="ARBA00022723"/>
    </source>
</evidence>
<sequence>LSEGPPGLERRRRAFGRNWIPPRRPKSFLALVWEALQDVTLVILEVAALVSLGLSFYAPPGAADEACGQASGDTEDEGEAEAGWIEGAVIVPVCATRVSPCPHVCHCVPTCVTMSPVSPACGQASGGTEDEGEAEAGWIEGAAILLSVACVVLVTASNDWSKERQFRGLQSRLEREQRVAVLRGGHLAQVPVADLVVGDVVQVKYGDLLPADGVLIQGNDLKIDESALTGESDHVRKSLDKDPLLLSGTHVMEGSGRMVVTAVGVNSQSGIIFTLLGAAGEDEDEGRDKKGKRQDGAVAMEMQPLKSAEGGDTADGPGTRPRGGTKKEKSVLQAKLTQLAVQIGKAGLAMSAITVIILVLYFVIETFVVQGRPWVAECAPVYVQYWVKFFIIGVTVLVVAVPEGLPLAVTISLAYSVKPPEAPGALPRHVGNKTECALLGLALALGRDPEAERAQVPEEHLVKVFTFNSERKSMSTVTRRPGGQGYRLFCKGASEMVLRRCSSILDAGGSPRALGGAEREELVRRVVEPMAAGGLRTLALAFRDFAPRPEPPWDDEAAVVGELTCIAIVGIEDPVRPEVPEAIRKCQRAGITVRMVTGDNLDTARAIAAKCGILPAGGGGDWLCLEGKDFNRRIRNDRGEVEQERLDKVWPKLRVLARSSPTDKHTLVKGIIDSTIGDQRQVVAVTGDGTNDGPALKKADVGFAMGIAGTDVAKEASDIILTDDNFSSIVKAVMWGRNVYDSIAKFLQFQLTVNVVAVIVAFTGACITQDSPLKAVQMLWVNLIMDTLASLALATEPPTEALLLRRPYGRDHPLVSGTMLRNILGHAAYQLLVIFTLLFAGEVLFDIDSGRAAPLHAPPSEHFTIIFNTFVLMQLFNELNARKLHGERNVFEGVCANPIFCAIVLGTFAVQVLIVQFGGKPFSCSPLSAEQWLWCLFVGVGELVWGQVLVCVPGGPQCPGPSGGQWPEGSEPDDQDELDAAELRRGKVLWVRGLSRIQTQ</sequence>
<dbReference type="SUPFAM" id="SSF56784">
    <property type="entry name" value="HAD-like"/>
    <property type="match status" value="1"/>
</dbReference>
<dbReference type="OrthoDB" id="9214773at2759"/>
<evidence type="ECO:0000256" key="12">
    <source>
        <dbReference type="ARBA" id="ARBA00022840"/>
    </source>
</evidence>
<dbReference type="Pfam" id="PF00690">
    <property type="entry name" value="Cation_ATPase_N"/>
    <property type="match status" value="1"/>
</dbReference>
<evidence type="ECO:0000256" key="15">
    <source>
        <dbReference type="ARBA" id="ARBA00022967"/>
    </source>
</evidence>
<evidence type="ECO:0000256" key="14">
    <source>
        <dbReference type="ARBA" id="ARBA00022860"/>
    </source>
</evidence>
<dbReference type="SUPFAM" id="SSF81665">
    <property type="entry name" value="Calcium ATPase, transmembrane domain M"/>
    <property type="match status" value="2"/>
</dbReference>
<keyword evidence="15" id="KW-1278">Translocase</keyword>
<keyword evidence="13" id="KW-0460">Magnesium</keyword>
<dbReference type="FunFam" id="1.20.1110.10:FF:000001">
    <property type="entry name" value="Calcium-transporting ATPase"/>
    <property type="match status" value="1"/>
</dbReference>
<comment type="similarity">
    <text evidence="2">Belongs to the cation transport ATPase (P-type) (TC 3.A.3) family. Type IIB subfamily.</text>
</comment>
<keyword evidence="11" id="KW-0106">Calcium</keyword>
<protein>
    <recommendedName>
        <fullName evidence="3">P-type Ca(2+) transporter</fullName>
        <ecNumber evidence="3">7.2.2.10</ecNumber>
    </recommendedName>
</protein>
<dbReference type="InterPro" id="IPR023214">
    <property type="entry name" value="HAD_sf"/>
</dbReference>
<dbReference type="InterPro" id="IPR059000">
    <property type="entry name" value="ATPase_P-type_domA"/>
</dbReference>
<dbReference type="FunFam" id="3.40.50.1000:FF:000007">
    <property type="entry name" value="Calcium-transporting ATPase"/>
    <property type="match status" value="1"/>
</dbReference>
<feature type="non-terminal residue" evidence="24">
    <location>
        <position position="1000"/>
    </location>
</feature>
<evidence type="ECO:0000259" key="23">
    <source>
        <dbReference type="Pfam" id="PF00690"/>
    </source>
</evidence>
<evidence type="ECO:0000256" key="7">
    <source>
        <dbReference type="ARBA" id="ARBA00022568"/>
    </source>
</evidence>
<keyword evidence="10" id="KW-0547">Nucleotide-binding</keyword>
<keyword evidence="14" id="KW-0112">Calmodulin-binding</keyword>
<dbReference type="InterPro" id="IPR008250">
    <property type="entry name" value="ATPase_P-typ_transduc_dom_A_sf"/>
</dbReference>
<dbReference type="EMBL" id="SWJQ01001748">
    <property type="protein sequence ID" value="TRZ07502.1"/>
    <property type="molecule type" value="Genomic_DNA"/>
</dbReference>
<dbReference type="InterPro" id="IPR006068">
    <property type="entry name" value="ATPase_P-typ_cation-transptr_C"/>
</dbReference>
<keyword evidence="7" id="KW-0109">Calcium transport</keyword>
<feature type="non-terminal residue" evidence="24">
    <location>
        <position position="1"/>
    </location>
</feature>
<dbReference type="Pfam" id="PF00122">
    <property type="entry name" value="E1-E2_ATPase"/>
    <property type="match status" value="1"/>
</dbReference>
<dbReference type="InterPro" id="IPR036412">
    <property type="entry name" value="HAD-like_sf"/>
</dbReference>
<dbReference type="GO" id="GO:0005516">
    <property type="term" value="F:calmodulin binding"/>
    <property type="evidence" value="ECO:0007669"/>
    <property type="project" value="UniProtKB-KW"/>
</dbReference>
<keyword evidence="5" id="KW-1003">Cell membrane</keyword>
<evidence type="ECO:0000256" key="19">
    <source>
        <dbReference type="SAM" id="MobiDB-lite"/>
    </source>
</evidence>
<name>A0A8K1D9P5_9PASS</name>
<feature type="transmembrane region" description="Helical" evidence="20">
    <location>
        <begin position="896"/>
        <end position="919"/>
    </location>
</feature>
<keyword evidence="17" id="KW-0406">Ion transport</keyword>
<feature type="domain" description="P-type ATPase A" evidence="21">
    <location>
        <begin position="177"/>
        <end position="275"/>
    </location>
</feature>
<proteinExistence type="inferred from homology"/>
<evidence type="ECO:0000259" key="21">
    <source>
        <dbReference type="Pfam" id="PF00122"/>
    </source>
</evidence>
<feature type="transmembrane region" description="Helical" evidence="20">
    <location>
        <begin position="859"/>
        <end position="876"/>
    </location>
</feature>
<comment type="subcellular location">
    <subcellularLocation>
        <location evidence="1">Cell membrane</location>
        <topology evidence="1">Multi-pass membrane protein</topology>
    </subcellularLocation>
</comment>
<gene>
    <name evidence="24" type="ORF">HGM15179_019605</name>
</gene>
<evidence type="ECO:0000256" key="4">
    <source>
        <dbReference type="ARBA" id="ARBA00022448"/>
    </source>
</evidence>
<dbReference type="GO" id="GO:0005886">
    <property type="term" value="C:plasma membrane"/>
    <property type="evidence" value="ECO:0007669"/>
    <property type="project" value="UniProtKB-SubCell"/>
</dbReference>
<comment type="caution">
    <text evidence="24">The sequence shown here is derived from an EMBL/GenBank/DDBJ whole genome shotgun (WGS) entry which is preliminary data.</text>
</comment>
<dbReference type="Pfam" id="PF08282">
    <property type="entry name" value="Hydrolase_3"/>
    <property type="match status" value="1"/>
</dbReference>
<feature type="transmembrane region" description="Helical" evidence="20">
    <location>
        <begin position="827"/>
        <end position="847"/>
    </location>
</feature>
<dbReference type="InterPro" id="IPR023298">
    <property type="entry name" value="ATPase_P-typ_TM_dom_sf"/>
</dbReference>
<dbReference type="PANTHER" id="PTHR24093:SF284">
    <property type="entry name" value="PLASMA MEMBRANE CALCIUM-TRANSPORTING ATPASE 3"/>
    <property type="match status" value="1"/>
</dbReference>
<dbReference type="PRINTS" id="PR00119">
    <property type="entry name" value="CATATPASE"/>
</dbReference>
<dbReference type="NCBIfam" id="TIGR01494">
    <property type="entry name" value="ATPase_P-type"/>
    <property type="match status" value="2"/>
</dbReference>
<dbReference type="InterPro" id="IPR006408">
    <property type="entry name" value="P-type_ATPase_IIB"/>
</dbReference>
<dbReference type="GO" id="GO:0030165">
    <property type="term" value="F:PDZ domain binding"/>
    <property type="evidence" value="ECO:0007669"/>
    <property type="project" value="TreeGrafter"/>
</dbReference>
<feature type="transmembrane region" description="Helical" evidence="20">
    <location>
        <begin position="385"/>
        <end position="409"/>
    </location>
</feature>
<evidence type="ECO:0000256" key="20">
    <source>
        <dbReference type="SAM" id="Phobius"/>
    </source>
</evidence>
<dbReference type="Pfam" id="PF00689">
    <property type="entry name" value="Cation_ATPase_C"/>
    <property type="match status" value="1"/>
</dbReference>
<feature type="domain" description="Cation-transporting P-type ATPase C-terminal" evidence="22">
    <location>
        <begin position="771"/>
        <end position="948"/>
    </location>
</feature>
<evidence type="ECO:0000313" key="25">
    <source>
        <dbReference type="Proteomes" id="UP000796761"/>
    </source>
</evidence>
<evidence type="ECO:0000256" key="16">
    <source>
        <dbReference type="ARBA" id="ARBA00022989"/>
    </source>
</evidence>
<dbReference type="Gene3D" id="1.20.1110.10">
    <property type="entry name" value="Calcium-transporting ATPase, transmembrane domain"/>
    <property type="match status" value="2"/>
</dbReference>
<feature type="transmembrane region" description="Helical" evidence="20">
    <location>
        <begin position="346"/>
        <end position="364"/>
    </location>
</feature>
<evidence type="ECO:0000313" key="24">
    <source>
        <dbReference type="EMBL" id="TRZ07502.1"/>
    </source>
</evidence>
<keyword evidence="16 20" id="KW-1133">Transmembrane helix</keyword>
<dbReference type="GO" id="GO:0005524">
    <property type="term" value="F:ATP binding"/>
    <property type="evidence" value="ECO:0007669"/>
    <property type="project" value="UniProtKB-KW"/>
</dbReference>
<dbReference type="Proteomes" id="UP000796761">
    <property type="component" value="Unassembled WGS sequence"/>
</dbReference>
<keyword evidence="8 20" id="KW-0812">Transmembrane</keyword>
<keyword evidence="12" id="KW-0067">ATP-binding</keyword>
<dbReference type="Pfam" id="PF13246">
    <property type="entry name" value="Cation_ATPase"/>
    <property type="match status" value="1"/>
</dbReference>
<evidence type="ECO:0000256" key="1">
    <source>
        <dbReference type="ARBA" id="ARBA00004651"/>
    </source>
</evidence>
<dbReference type="AlphaFoldDB" id="A0A8K1D9P5"/>
<dbReference type="EC" id="7.2.2.10" evidence="3"/>
<evidence type="ECO:0000256" key="17">
    <source>
        <dbReference type="ARBA" id="ARBA00023065"/>
    </source>
</evidence>
<accession>A0A8K1D9P5</accession>
<dbReference type="InterPro" id="IPR004014">
    <property type="entry name" value="ATPase_P-typ_cation-transptr_N"/>
</dbReference>
<dbReference type="GO" id="GO:0051480">
    <property type="term" value="P:regulation of cytosolic calcium ion concentration"/>
    <property type="evidence" value="ECO:0007669"/>
    <property type="project" value="TreeGrafter"/>
</dbReference>
<dbReference type="InterPro" id="IPR023299">
    <property type="entry name" value="ATPase_P-typ_cyto_dom_N"/>
</dbReference>
<keyword evidence="18 20" id="KW-0472">Membrane</keyword>
<dbReference type="SUPFAM" id="SSF81653">
    <property type="entry name" value="Calcium ATPase, transduction domain A"/>
    <property type="match status" value="1"/>
</dbReference>
<dbReference type="Gene3D" id="3.40.50.1000">
    <property type="entry name" value="HAD superfamily/HAD-like"/>
    <property type="match status" value="1"/>
</dbReference>
<dbReference type="FunFam" id="2.70.150.10:FF:000001">
    <property type="entry name" value="Calcium-transporting ATPase"/>
    <property type="match status" value="1"/>
</dbReference>
<evidence type="ECO:0000256" key="10">
    <source>
        <dbReference type="ARBA" id="ARBA00022741"/>
    </source>
</evidence>
<dbReference type="GO" id="GO:0046872">
    <property type="term" value="F:metal ion binding"/>
    <property type="evidence" value="ECO:0007669"/>
    <property type="project" value="UniProtKB-KW"/>
</dbReference>
<keyword evidence="4" id="KW-0813">Transport</keyword>
<keyword evidence="6" id="KW-0597">Phosphoprotein</keyword>
<dbReference type="PANTHER" id="PTHR24093">
    <property type="entry name" value="CATION TRANSPORTING ATPASE"/>
    <property type="match status" value="1"/>
</dbReference>
<feature type="domain" description="Cation-transporting P-type ATPase N-terminal" evidence="23">
    <location>
        <begin position="9"/>
        <end position="51"/>
    </location>
</feature>
<evidence type="ECO:0000256" key="13">
    <source>
        <dbReference type="ARBA" id="ARBA00022842"/>
    </source>
</evidence>
<keyword evidence="9" id="KW-0479">Metal-binding</keyword>
<evidence type="ECO:0000256" key="18">
    <source>
        <dbReference type="ARBA" id="ARBA00023136"/>
    </source>
</evidence>
<evidence type="ECO:0000256" key="3">
    <source>
        <dbReference type="ARBA" id="ARBA00012790"/>
    </source>
</evidence>
<dbReference type="CDD" id="cd02081">
    <property type="entry name" value="P-type_ATPase_Ca_PMCA-like"/>
    <property type="match status" value="1"/>
</dbReference>
<dbReference type="GO" id="GO:0016887">
    <property type="term" value="F:ATP hydrolysis activity"/>
    <property type="evidence" value="ECO:0007669"/>
    <property type="project" value="InterPro"/>
</dbReference>
<dbReference type="InterPro" id="IPR001757">
    <property type="entry name" value="P_typ_ATPase"/>
</dbReference>
<dbReference type="GO" id="GO:0005388">
    <property type="term" value="F:P-type calcium transporter activity"/>
    <property type="evidence" value="ECO:0007669"/>
    <property type="project" value="UniProtKB-EC"/>
</dbReference>
<feature type="region of interest" description="Disordered" evidence="19">
    <location>
        <begin position="282"/>
        <end position="327"/>
    </location>
</feature>
<evidence type="ECO:0000256" key="8">
    <source>
        <dbReference type="ARBA" id="ARBA00022692"/>
    </source>
</evidence>
<reference evidence="24" key="1">
    <citation type="submission" date="2019-04" db="EMBL/GenBank/DDBJ databases">
        <title>Genome assembly of Zosterops borbonicus 15179.</title>
        <authorList>
            <person name="Leroy T."/>
            <person name="Anselmetti Y."/>
            <person name="Tilak M.-K."/>
            <person name="Nabholz B."/>
        </authorList>
    </citation>
    <scope>NUCLEOTIDE SEQUENCE</scope>
    <source>
        <strain evidence="24">HGM_15179</strain>
        <tissue evidence="24">Muscle</tissue>
    </source>
</reference>
<evidence type="ECO:0000256" key="11">
    <source>
        <dbReference type="ARBA" id="ARBA00022837"/>
    </source>
</evidence>
<keyword evidence="25" id="KW-1185">Reference proteome</keyword>
<evidence type="ECO:0000256" key="2">
    <source>
        <dbReference type="ARBA" id="ARBA00006124"/>
    </source>
</evidence>
<evidence type="ECO:0000256" key="6">
    <source>
        <dbReference type="ARBA" id="ARBA00022553"/>
    </source>
</evidence>
<dbReference type="Gene3D" id="2.70.150.10">
    <property type="entry name" value="Calcium-transporting ATPase, cytoplasmic transduction domain A"/>
    <property type="match status" value="1"/>
</dbReference>
<dbReference type="SUPFAM" id="SSF81660">
    <property type="entry name" value="Metal cation-transporting ATPase, ATP-binding domain N"/>
    <property type="match status" value="1"/>
</dbReference>
<dbReference type="NCBIfam" id="TIGR01517">
    <property type="entry name" value="ATPase-IIB_Ca"/>
    <property type="match status" value="1"/>
</dbReference>
<dbReference type="Gene3D" id="3.40.1110.10">
    <property type="entry name" value="Calcium-transporting ATPase, cytoplasmic domain N"/>
    <property type="match status" value="1"/>
</dbReference>
<organism evidence="24 25">
    <name type="scientific">Zosterops borbonicus</name>
    <dbReference type="NCBI Taxonomy" id="364589"/>
    <lineage>
        <taxon>Eukaryota</taxon>
        <taxon>Metazoa</taxon>
        <taxon>Chordata</taxon>
        <taxon>Craniata</taxon>
        <taxon>Vertebrata</taxon>
        <taxon>Euteleostomi</taxon>
        <taxon>Archelosauria</taxon>
        <taxon>Archosauria</taxon>
        <taxon>Dinosauria</taxon>
        <taxon>Saurischia</taxon>
        <taxon>Theropoda</taxon>
        <taxon>Coelurosauria</taxon>
        <taxon>Aves</taxon>
        <taxon>Neognathae</taxon>
        <taxon>Neoaves</taxon>
        <taxon>Telluraves</taxon>
        <taxon>Australaves</taxon>
        <taxon>Passeriformes</taxon>
        <taxon>Sylvioidea</taxon>
        <taxon>Zosteropidae</taxon>
        <taxon>Zosterops</taxon>
    </lineage>
</organism>
<evidence type="ECO:0000259" key="22">
    <source>
        <dbReference type="Pfam" id="PF00689"/>
    </source>
</evidence>
<dbReference type="FunFam" id="1.20.1110.10:FF:000002">
    <property type="entry name" value="Calcium-transporting ATPase"/>
    <property type="match status" value="2"/>
</dbReference>